<protein>
    <submittedName>
        <fullName evidence="4">General stress protein A</fullName>
    </submittedName>
</protein>
<reference evidence="4 5" key="1">
    <citation type="submission" date="2018-12" db="EMBL/GenBank/DDBJ databases">
        <authorList>
            <person name="Criscuolo A."/>
        </authorList>
    </citation>
    <scope>NUCLEOTIDE SEQUENCE [LARGE SCALE GENOMIC DNA]</scope>
    <source>
        <strain evidence="4">ACIP1116281</strain>
    </source>
</reference>
<accession>A0A3S4CRX8</accession>
<gene>
    <name evidence="4" type="primary">gspA</name>
    <name evidence="4" type="ORF">DEVEQU_01675</name>
</gene>
<dbReference type="EMBL" id="UZWD01000023">
    <property type="protein sequence ID" value="VDS04537.1"/>
    <property type="molecule type" value="Genomic_DNA"/>
</dbReference>
<keyword evidence="3" id="KW-0479">Metal-binding</keyword>
<dbReference type="PANTHER" id="PTHR13778">
    <property type="entry name" value="GLYCOSYLTRANSFERASE 8 DOMAIN-CONTAINING PROTEIN"/>
    <property type="match status" value="1"/>
</dbReference>
<dbReference type="GO" id="GO:0016757">
    <property type="term" value="F:glycosyltransferase activity"/>
    <property type="evidence" value="ECO:0007669"/>
    <property type="project" value="UniProtKB-KW"/>
</dbReference>
<dbReference type="InterPro" id="IPR002495">
    <property type="entry name" value="Glyco_trans_8"/>
</dbReference>
<evidence type="ECO:0000313" key="4">
    <source>
        <dbReference type="EMBL" id="VDS04537.1"/>
    </source>
</evidence>
<evidence type="ECO:0000256" key="1">
    <source>
        <dbReference type="ARBA" id="ARBA00022676"/>
    </source>
</evidence>
<proteinExistence type="predicted"/>
<name>A0A3S4CRX8_9HYPH</name>
<dbReference type="Pfam" id="PF01501">
    <property type="entry name" value="Glyco_transf_8"/>
    <property type="match status" value="1"/>
</dbReference>
<dbReference type="SUPFAM" id="SSF53448">
    <property type="entry name" value="Nucleotide-diphospho-sugar transferases"/>
    <property type="match status" value="1"/>
</dbReference>
<dbReference type="AlphaFoldDB" id="A0A3S4CRX8"/>
<organism evidence="4 5">
    <name type="scientific">Devosia equisanguinis</name>
    <dbReference type="NCBI Taxonomy" id="2490941"/>
    <lineage>
        <taxon>Bacteria</taxon>
        <taxon>Pseudomonadati</taxon>
        <taxon>Pseudomonadota</taxon>
        <taxon>Alphaproteobacteria</taxon>
        <taxon>Hyphomicrobiales</taxon>
        <taxon>Devosiaceae</taxon>
        <taxon>Devosia</taxon>
    </lineage>
</organism>
<dbReference type="PANTHER" id="PTHR13778:SF47">
    <property type="entry name" value="LIPOPOLYSACCHARIDE 1,3-GALACTOSYLTRANSFERASE"/>
    <property type="match status" value="1"/>
</dbReference>
<keyword evidence="5" id="KW-1185">Reference proteome</keyword>
<dbReference type="RefSeq" id="WP_164550324.1">
    <property type="nucleotide sequence ID" value="NZ_JBHTMH010000001.1"/>
</dbReference>
<dbReference type="CDD" id="cd04194">
    <property type="entry name" value="GT8_A4GalT_like"/>
    <property type="match status" value="1"/>
</dbReference>
<keyword evidence="2" id="KW-0808">Transferase</keyword>
<keyword evidence="1" id="KW-0328">Glycosyltransferase</keyword>
<evidence type="ECO:0000256" key="3">
    <source>
        <dbReference type="ARBA" id="ARBA00022723"/>
    </source>
</evidence>
<dbReference type="GO" id="GO:0046872">
    <property type="term" value="F:metal ion binding"/>
    <property type="evidence" value="ECO:0007669"/>
    <property type="project" value="UniProtKB-KW"/>
</dbReference>
<evidence type="ECO:0000313" key="5">
    <source>
        <dbReference type="Proteomes" id="UP000268844"/>
    </source>
</evidence>
<dbReference type="InterPro" id="IPR050748">
    <property type="entry name" value="Glycosyltrans_8_dom-fam"/>
</dbReference>
<dbReference type="Proteomes" id="UP000268844">
    <property type="component" value="Unassembled WGS sequence"/>
</dbReference>
<sequence>MSPREPGPLPVDPAGQQAWAPFGGTIEIALTFDDNFWAPAYATMRSVCISTKHPERLRFHLLHMALTPEHRAALETIASDYGARLVFIDLEHSGVLRDRIAHFPRIRARRLNPIVYARLFLGELLAPEIERVLFLDCDIFVRGALDPLFTMDMEGHAIAAVLQPDRLHCITGTDLRSRSTFSMAEPYFNAGVMLIDLTQYRAMDFADTLTSTLTPDELAMFYYDQDIINYCFRGRILELAPRWNLQNPEPAHEAFNPLILHYSADAKPWLAWSRVAFKRTYRHLMTNQYYYQYRRERLKRMVRRWLRLK</sequence>
<dbReference type="Gene3D" id="3.90.550.10">
    <property type="entry name" value="Spore Coat Polysaccharide Biosynthesis Protein SpsA, Chain A"/>
    <property type="match status" value="1"/>
</dbReference>
<dbReference type="InterPro" id="IPR029044">
    <property type="entry name" value="Nucleotide-diphossugar_trans"/>
</dbReference>
<evidence type="ECO:0000256" key="2">
    <source>
        <dbReference type="ARBA" id="ARBA00022679"/>
    </source>
</evidence>